<dbReference type="OrthoDB" id="5978528at2759"/>
<protein>
    <recommendedName>
        <fullName evidence="3">Tyrosinase copper-binding domain-containing protein</fullName>
    </recommendedName>
</protein>
<feature type="domain" description="Tyrosinase copper-binding" evidence="3">
    <location>
        <begin position="42"/>
        <end position="59"/>
    </location>
</feature>
<gene>
    <name evidence="4" type="ORF">OS493_028347</name>
</gene>
<dbReference type="PANTHER" id="PTHR11474">
    <property type="entry name" value="TYROSINASE FAMILY MEMBER"/>
    <property type="match status" value="1"/>
</dbReference>
<evidence type="ECO:0000313" key="5">
    <source>
        <dbReference type="Proteomes" id="UP001163046"/>
    </source>
</evidence>
<accession>A0A9X0CDF4</accession>
<dbReference type="PROSITE" id="PS00497">
    <property type="entry name" value="TYROSINASE_1"/>
    <property type="match status" value="1"/>
</dbReference>
<evidence type="ECO:0000256" key="2">
    <source>
        <dbReference type="ARBA" id="ARBA00023008"/>
    </source>
</evidence>
<proteinExistence type="predicted"/>
<keyword evidence="2" id="KW-0186">Copper</keyword>
<dbReference type="InterPro" id="IPR050316">
    <property type="entry name" value="Tyrosinase/Hemocyanin"/>
</dbReference>
<dbReference type="Pfam" id="PF00264">
    <property type="entry name" value="Tyrosinase"/>
    <property type="match status" value="1"/>
</dbReference>
<dbReference type="Gene3D" id="1.10.1280.10">
    <property type="entry name" value="Di-copper center containing domain from catechol oxidase"/>
    <property type="match status" value="1"/>
</dbReference>
<keyword evidence="5" id="KW-1185">Reference proteome</keyword>
<evidence type="ECO:0000313" key="4">
    <source>
        <dbReference type="EMBL" id="KAJ7326089.1"/>
    </source>
</evidence>
<dbReference type="InterPro" id="IPR008922">
    <property type="entry name" value="Di-copper_centre_dom_sf"/>
</dbReference>
<name>A0A9X0CDF4_9CNID</name>
<dbReference type="GO" id="GO:0046872">
    <property type="term" value="F:metal ion binding"/>
    <property type="evidence" value="ECO:0007669"/>
    <property type="project" value="UniProtKB-KW"/>
</dbReference>
<dbReference type="PANTHER" id="PTHR11474:SF126">
    <property type="entry name" value="TYROSINASE-LIKE PROTEIN TYR-1-RELATED"/>
    <property type="match status" value="1"/>
</dbReference>
<dbReference type="Proteomes" id="UP001163046">
    <property type="component" value="Unassembled WGS sequence"/>
</dbReference>
<evidence type="ECO:0000259" key="3">
    <source>
        <dbReference type="PROSITE" id="PS00497"/>
    </source>
</evidence>
<dbReference type="SUPFAM" id="SSF48056">
    <property type="entry name" value="Di-copper centre-containing domain"/>
    <property type="match status" value="1"/>
</dbReference>
<reference evidence="4" key="1">
    <citation type="submission" date="2023-01" db="EMBL/GenBank/DDBJ databases">
        <title>Genome assembly of the deep-sea coral Lophelia pertusa.</title>
        <authorList>
            <person name="Herrera S."/>
            <person name="Cordes E."/>
        </authorList>
    </citation>
    <scope>NUCLEOTIDE SEQUENCE</scope>
    <source>
        <strain evidence="4">USNM1676648</strain>
        <tissue evidence="4">Polyp</tissue>
    </source>
</reference>
<dbReference type="AlphaFoldDB" id="A0A9X0CDF4"/>
<keyword evidence="1" id="KW-0479">Metal-binding</keyword>
<dbReference type="InterPro" id="IPR002227">
    <property type="entry name" value="Tyrosinase_Cu-bd"/>
</dbReference>
<evidence type="ECO:0000256" key="1">
    <source>
        <dbReference type="ARBA" id="ARBA00022723"/>
    </source>
</evidence>
<organism evidence="4 5">
    <name type="scientific">Desmophyllum pertusum</name>
    <dbReference type="NCBI Taxonomy" id="174260"/>
    <lineage>
        <taxon>Eukaryota</taxon>
        <taxon>Metazoa</taxon>
        <taxon>Cnidaria</taxon>
        <taxon>Anthozoa</taxon>
        <taxon>Hexacorallia</taxon>
        <taxon>Scleractinia</taxon>
        <taxon>Caryophylliina</taxon>
        <taxon>Caryophylliidae</taxon>
        <taxon>Desmophyllum</taxon>
    </lineage>
</organism>
<sequence>MSRLDREKYIRTVRTASRDRRFKPAYDRLITLHRTIFTSGIHERDHFLPWHRWYVLQYENLLRRIDCTVTVPYWDWSVVSQTPWRGGTSDLWFRGNSGFGGNGQRSSSQCVTNGPFRRGAWNVVPSAGRGCLRRQFIGNPPDTVAVAGVLRIRASDFDSFEISLRINLHDTVHCLIGGHMCSFNSAVSPEFILHHGFIDKIWADWQRQSNAHMNAHFRSVADNMPGTWQIHARAVINNFMLPGGVRIQYQASPSPQLRSVHRRLGEMSHSAMSRIPRGPFSVLSEKAIKLFNVSKAEVEKAKRLGLRLLPLSRTLVVPGITNSMETSLGFRVASLKIG</sequence>
<dbReference type="PRINTS" id="PR00092">
    <property type="entry name" value="TYROSINASE"/>
</dbReference>
<dbReference type="GO" id="GO:0016491">
    <property type="term" value="F:oxidoreductase activity"/>
    <property type="evidence" value="ECO:0007669"/>
    <property type="project" value="InterPro"/>
</dbReference>
<dbReference type="EMBL" id="MU827804">
    <property type="protein sequence ID" value="KAJ7326089.1"/>
    <property type="molecule type" value="Genomic_DNA"/>
</dbReference>
<comment type="caution">
    <text evidence="4">The sequence shown here is derived from an EMBL/GenBank/DDBJ whole genome shotgun (WGS) entry which is preliminary data.</text>
</comment>